<dbReference type="Pfam" id="PF00206">
    <property type="entry name" value="Lyase_1"/>
    <property type="match status" value="1"/>
</dbReference>
<comment type="catalytic activity">
    <reaction evidence="11">
        <text>N(6)-(1,2-dicarboxyethyl)-AMP = fumarate + AMP</text>
        <dbReference type="Rhea" id="RHEA:16853"/>
        <dbReference type="ChEBI" id="CHEBI:29806"/>
        <dbReference type="ChEBI" id="CHEBI:57567"/>
        <dbReference type="ChEBI" id="CHEBI:456215"/>
        <dbReference type="EC" id="4.3.2.2"/>
    </reaction>
    <physiologicalReaction direction="left-to-right" evidence="11">
        <dbReference type="Rhea" id="RHEA:16854"/>
    </physiologicalReaction>
</comment>
<evidence type="ECO:0000256" key="2">
    <source>
        <dbReference type="ARBA" id="ARBA00004734"/>
    </source>
</evidence>
<keyword evidence="17" id="KW-1185">Reference proteome</keyword>
<accession>A0A368HFR7</accession>
<comment type="catalytic activity">
    <reaction evidence="8">
        <text>(2S)-2-[5-amino-1-(5-phospho-beta-D-ribosyl)imidazole-4-carboxamido]succinate = 5-amino-1-(5-phospho-beta-D-ribosyl)imidazole-4-carboxamide + fumarate</text>
        <dbReference type="Rhea" id="RHEA:23920"/>
        <dbReference type="ChEBI" id="CHEBI:29806"/>
        <dbReference type="ChEBI" id="CHEBI:58443"/>
        <dbReference type="ChEBI" id="CHEBI:58475"/>
        <dbReference type="EC" id="4.3.2.2"/>
    </reaction>
    <physiologicalReaction direction="left-to-right" evidence="8">
        <dbReference type="Rhea" id="RHEA:23921"/>
    </physiologicalReaction>
</comment>
<sequence>MIAARRRKDICERTLCTLPLDGRYARDTRALAPIFSECGLMRARLKAEIAWLVGLSDEPGVPELAPFSLAARERLAALLANFDESAGAAIKAIEAQTNHDVKAIEYYLRTFMNDHEDLRGGGEFVHFALTSEDVNNVAYALMAQAGRDTVLIPALDALIAGLDDLARATATIPMLARTHGQPASPTTVGKEIRVFVTRLTRARAGLRAVPLLAKMNGAVGNYNAHYAAYPEVDWPQVASRVLAGLGLSQNPHTTQIEPHDGLAELCHAMARANTILIDLARDLWGYIALGYFRQKTRAGEVGSSTMPHKVNPIDFENAEGNLGLANALLDHLAAKLPISRFQRDLSDSTVLRNMGSAFGYTLLAYRACARGLAKLTVDEPRVRGDLDCHVEVLTEAVQTVMRRYGLAGGYEDLKDLSRGRTLTVEDLRAFIDGLALPPEVRAALRALTPATYVGNAPTQAHGEPRP</sequence>
<evidence type="ECO:0000313" key="17">
    <source>
        <dbReference type="Proteomes" id="UP000253250"/>
    </source>
</evidence>
<evidence type="ECO:0000256" key="7">
    <source>
        <dbReference type="ARBA" id="ARBA00023239"/>
    </source>
</evidence>
<dbReference type="PRINTS" id="PR00149">
    <property type="entry name" value="FUMRATELYASE"/>
</dbReference>
<dbReference type="InterPro" id="IPR022761">
    <property type="entry name" value="Fumarate_lyase_N"/>
</dbReference>
<dbReference type="Gene3D" id="1.10.40.30">
    <property type="entry name" value="Fumarase/aspartase (C-terminal domain)"/>
    <property type="match status" value="1"/>
</dbReference>
<dbReference type="GO" id="GO:0006189">
    <property type="term" value="P:'de novo' IMP biosynthetic process"/>
    <property type="evidence" value="ECO:0007669"/>
    <property type="project" value="UniProtKB-UniPathway"/>
</dbReference>
<evidence type="ECO:0000256" key="10">
    <source>
        <dbReference type="ARBA" id="ARBA00030717"/>
    </source>
</evidence>
<dbReference type="PANTHER" id="PTHR43411:SF1">
    <property type="entry name" value="ADENYLOSUCCINATE LYASE"/>
    <property type="match status" value="1"/>
</dbReference>
<evidence type="ECO:0000259" key="14">
    <source>
        <dbReference type="Pfam" id="PF00206"/>
    </source>
</evidence>
<dbReference type="InterPro" id="IPR004769">
    <property type="entry name" value="Pur_lyase"/>
</dbReference>
<evidence type="ECO:0000256" key="9">
    <source>
        <dbReference type="ARBA" id="ARBA00025012"/>
    </source>
</evidence>
<protein>
    <recommendedName>
        <fullName evidence="5 12">Adenylosuccinate lyase</fullName>
        <shortName evidence="13">ASL</shortName>
        <ecNumber evidence="4 12">4.3.2.2</ecNumber>
    </recommendedName>
    <alternativeName>
        <fullName evidence="10 13">Adenylosuccinase</fullName>
    </alternativeName>
</protein>
<gene>
    <name evidence="16" type="ORF">C4900_09140</name>
</gene>
<dbReference type="AlphaFoldDB" id="A0A368HFR7"/>
<dbReference type="Proteomes" id="UP000253250">
    <property type="component" value="Unassembled WGS sequence"/>
</dbReference>
<evidence type="ECO:0000259" key="15">
    <source>
        <dbReference type="Pfam" id="PF08328"/>
    </source>
</evidence>
<evidence type="ECO:0000256" key="1">
    <source>
        <dbReference type="ARBA" id="ARBA00004706"/>
    </source>
</evidence>
<evidence type="ECO:0000256" key="12">
    <source>
        <dbReference type="NCBIfam" id="TIGR00928"/>
    </source>
</evidence>
<proteinExistence type="inferred from homology"/>
<dbReference type="InterPro" id="IPR000362">
    <property type="entry name" value="Fumarate_lyase_fam"/>
</dbReference>
<comment type="pathway">
    <text evidence="2 13">Purine metabolism; AMP biosynthesis via de novo pathway; AMP from IMP: step 2/2.</text>
</comment>
<dbReference type="PANTHER" id="PTHR43411">
    <property type="entry name" value="ADENYLOSUCCINATE LYASE"/>
    <property type="match status" value="1"/>
</dbReference>
<reference evidence="16 17" key="1">
    <citation type="submission" date="2018-02" db="EMBL/GenBank/DDBJ databases">
        <title>Insights into the biology of acidophilic members of the Acidiferrobacteraceae family derived from comparative genomic analyses.</title>
        <authorList>
            <person name="Issotta F."/>
            <person name="Thyssen C."/>
            <person name="Mena C."/>
            <person name="Moya A."/>
            <person name="Bellenberg S."/>
            <person name="Sproer C."/>
            <person name="Covarrubias P.C."/>
            <person name="Sand W."/>
            <person name="Quatrini R."/>
            <person name="Vera M."/>
        </authorList>
    </citation>
    <scope>NUCLEOTIDE SEQUENCE [LARGE SCALE GENOMIC DNA]</scope>
    <source>
        <strain evidence="17">m-1</strain>
    </source>
</reference>
<dbReference type="GO" id="GO:0070626">
    <property type="term" value="F:(S)-2-(5-amino-1-(5-phospho-D-ribosyl)imidazole-4-carboxamido) succinate lyase (fumarate-forming) activity"/>
    <property type="evidence" value="ECO:0007669"/>
    <property type="project" value="RHEA"/>
</dbReference>
<dbReference type="Gene3D" id="1.20.200.10">
    <property type="entry name" value="Fumarase/aspartase (Central domain)"/>
    <property type="match status" value="1"/>
</dbReference>
<dbReference type="Gene3D" id="1.10.275.10">
    <property type="entry name" value="Fumarase/aspartase (N-terminal domain)"/>
    <property type="match status" value="1"/>
</dbReference>
<keyword evidence="7 13" id="KW-0456">Lyase</keyword>
<evidence type="ECO:0000256" key="8">
    <source>
        <dbReference type="ARBA" id="ARBA00024477"/>
    </source>
</evidence>
<evidence type="ECO:0000256" key="11">
    <source>
        <dbReference type="ARBA" id="ARBA00049115"/>
    </source>
</evidence>
<evidence type="ECO:0000256" key="13">
    <source>
        <dbReference type="RuleBase" id="RU361172"/>
    </source>
</evidence>
<evidence type="ECO:0000256" key="4">
    <source>
        <dbReference type="ARBA" id="ARBA00012339"/>
    </source>
</evidence>
<dbReference type="OrthoDB" id="9768878at2"/>
<keyword evidence="6 13" id="KW-0658">Purine biosynthesis</keyword>
<dbReference type="InterPro" id="IPR020557">
    <property type="entry name" value="Fumarate_lyase_CS"/>
</dbReference>
<dbReference type="InterPro" id="IPR008948">
    <property type="entry name" value="L-Aspartase-like"/>
</dbReference>
<name>A0A368HFR7_9GAMM</name>
<organism evidence="16 17">
    <name type="scientific">Acidiferrobacter thiooxydans</name>
    <dbReference type="NCBI Taxonomy" id="163359"/>
    <lineage>
        <taxon>Bacteria</taxon>
        <taxon>Pseudomonadati</taxon>
        <taxon>Pseudomonadota</taxon>
        <taxon>Gammaproteobacteria</taxon>
        <taxon>Acidiferrobacterales</taxon>
        <taxon>Acidiferrobacteraceae</taxon>
        <taxon>Acidiferrobacter</taxon>
    </lineage>
</organism>
<dbReference type="NCBIfam" id="NF006764">
    <property type="entry name" value="PRK09285.1"/>
    <property type="match status" value="1"/>
</dbReference>
<comment type="function">
    <text evidence="9">Catalyzes two reactions in de novo purine nucleotide biosynthesis. Catalyzes the breakdown of 5-aminoimidazole- (N-succinylocarboxamide) ribotide (SAICAR or 2-[5-amino-1-(5-phospho-beta-D-ribosyl)imidazole-4-carboxamido]succinate) to 5-aminoimidazole-4-carboxamide ribotide (AICAR or 5-amino-1-(5-phospho-beta-D-ribosyl)imidazole-4-carboxamide) and fumarate, and of adenylosuccinate (ADS or N(6)-(1,2-dicarboxyethyl)-AMP) to adenosine monophosphate (AMP) and fumarate.</text>
</comment>
<dbReference type="UniPathway" id="UPA00074">
    <property type="reaction ID" value="UER00132"/>
</dbReference>
<comment type="pathway">
    <text evidence="1 13">Purine metabolism; IMP biosynthesis via de novo pathway; 5-amino-1-(5-phospho-D-ribosyl)imidazole-4-carboxamide from 5-amino-1-(5-phospho-D-ribosyl)imidazole-4-carboxylate: step 2/2.</text>
</comment>
<dbReference type="EMBL" id="PSYR01000002">
    <property type="protein sequence ID" value="RCN56039.1"/>
    <property type="molecule type" value="Genomic_DNA"/>
</dbReference>
<evidence type="ECO:0000256" key="3">
    <source>
        <dbReference type="ARBA" id="ARBA00008273"/>
    </source>
</evidence>
<dbReference type="PROSITE" id="PS00163">
    <property type="entry name" value="FUMARATE_LYASES"/>
    <property type="match status" value="1"/>
</dbReference>
<dbReference type="SUPFAM" id="SSF48557">
    <property type="entry name" value="L-aspartase-like"/>
    <property type="match status" value="1"/>
</dbReference>
<dbReference type="GO" id="GO:0004018">
    <property type="term" value="F:N6-(1,2-dicarboxyethyl)AMP AMP-lyase (fumarate-forming) activity"/>
    <property type="evidence" value="ECO:0007669"/>
    <property type="project" value="UniProtKB-UniRule"/>
</dbReference>
<dbReference type="GO" id="GO:0044208">
    <property type="term" value="P:'de novo' AMP biosynthetic process"/>
    <property type="evidence" value="ECO:0007669"/>
    <property type="project" value="UniProtKB-UniPathway"/>
</dbReference>
<feature type="domain" description="Fumarate lyase N-terminal" evidence="14">
    <location>
        <begin position="23"/>
        <end position="320"/>
    </location>
</feature>
<comment type="caution">
    <text evidence="16">The sequence shown here is derived from an EMBL/GenBank/DDBJ whole genome shotgun (WGS) entry which is preliminary data.</text>
</comment>
<dbReference type="NCBIfam" id="TIGR00928">
    <property type="entry name" value="purB"/>
    <property type="match status" value="1"/>
</dbReference>
<dbReference type="Pfam" id="PF08328">
    <property type="entry name" value="ASL_C"/>
    <property type="match status" value="1"/>
</dbReference>
<dbReference type="EC" id="4.3.2.2" evidence="4 12"/>
<dbReference type="UniPathway" id="UPA00075">
    <property type="reaction ID" value="UER00336"/>
</dbReference>
<evidence type="ECO:0000313" key="16">
    <source>
        <dbReference type="EMBL" id="RCN56039.1"/>
    </source>
</evidence>
<evidence type="ECO:0000256" key="6">
    <source>
        <dbReference type="ARBA" id="ARBA00022755"/>
    </source>
</evidence>
<evidence type="ECO:0000256" key="5">
    <source>
        <dbReference type="ARBA" id="ARBA00017058"/>
    </source>
</evidence>
<dbReference type="InterPro" id="IPR013539">
    <property type="entry name" value="PurB_C"/>
</dbReference>
<dbReference type="RefSeq" id="WP_114282980.1">
    <property type="nucleotide sequence ID" value="NZ_PSYR01000002.1"/>
</dbReference>
<dbReference type="InterPro" id="IPR024083">
    <property type="entry name" value="Fumarase/histidase_N"/>
</dbReference>
<dbReference type="InterPro" id="IPR047136">
    <property type="entry name" value="PurB_bact"/>
</dbReference>
<feature type="domain" description="Adenylosuccinate lyase PurB C-terminal" evidence="15">
    <location>
        <begin position="339"/>
        <end position="453"/>
    </location>
</feature>
<comment type="similarity">
    <text evidence="3 13">Belongs to the lyase 1 family. Adenylosuccinate lyase subfamily.</text>
</comment>